<reference evidence="3 4" key="1">
    <citation type="submission" date="2016-11" db="EMBL/GenBank/DDBJ databases">
        <authorList>
            <person name="Jaros S."/>
            <person name="Januszkiewicz K."/>
            <person name="Wedrychowicz H."/>
        </authorList>
    </citation>
    <scope>NUCLEOTIDE SEQUENCE [LARGE SCALE GENOMIC DNA]</scope>
    <source>
        <strain evidence="3 4">CGMCC 4.5723</strain>
    </source>
</reference>
<comment type="similarity">
    <text evidence="1">Belongs to the UPF0098 family.</text>
</comment>
<dbReference type="STRING" id="758803.SAMN05421803_11335"/>
<organism evidence="3 4">
    <name type="scientific">Nocardiopsis flavescens</name>
    <dbReference type="NCBI Taxonomy" id="758803"/>
    <lineage>
        <taxon>Bacteria</taxon>
        <taxon>Bacillati</taxon>
        <taxon>Actinomycetota</taxon>
        <taxon>Actinomycetes</taxon>
        <taxon>Streptosporangiales</taxon>
        <taxon>Nocardiopsidaceae</taxon>
        <taxon>Nocardiopsis</taxon>
    </lineage>
</organism>
<dbReference type="OrthoDB" id="9797506at2"/>
<accession>A0A1M6PDK5</accession>
<dbReference type="Gene3D" id="3.90.280.10">
    <property type="entry name" value="PEBP-like"/>
    <property type="match status" value="1"/>
</dbReference>
<dbReference type="Proteomes" id="UP000184452">
    <property type="component" value="Unassembled WGS sequence"/>
</dbReference>
<evidence type="ECO:0000313" key="4">
    <source>
        <dbReference type="Proteomes" id="UP000184452"/>
    </source>
</evidence>
<dbReference type="InterPro" id="IPR036610">
    <property type="entry name" value="PEBP-like_sf"/>
</dbReference>
<keyword evidence="4" id="KW-1185">Reference proteome</keyword>
<sequence>MFPALPSPRTTGARRAPRTSAGALTGALAAGTALTLTTGCGLFAPGQNGDMPDDINVTSPLMQEGRPLPEAYTCVGSEPGEDGERDTYSPPLSWSGLPEDTASLALVVDDPEAAEVFWILYDLDPQSGELRQDTVPADARQGLNSAGEASYAPPCPEEDDPHGYRFTVYALDTPLDLPEGAELSSTLEAIADRAIARGSLVTGTE</sequence>
<dbReference type="NCBIfam" id="TIGR00481">
    <property type="entry name" value="YbhB/YbcL family Raf kinase inhibitor-like protein"/>
    <property type="match status" value="1"/>
</dbReference>
<feature type="compositionally biased region" description="Low complexity" evidence="2">
    <location>
        <begin position="7"/>
        <end position="20"/>
    </location>
</feature>
<feature type="region of interest" description="Disordered" evidence="2">
    <location>
        <begin position="1"/>
        <end position="20"/>
    </location>
</feature>
<proteinExistence type="inferred from homology"/>
<gene>
    <name evidence="3" type="ORF">SAMN05421803_11335</name>
</gene>
<dbReference type="CDD" id="cd00865">
    <property type="entry name" value="PEBP_bact_arch"/>
    <property type="match status" value="1"/>
</dbReference>
<evidence type="ECO:0000256" key="2">
    <source>
        <dbReference type="SAM" id="MobiDB-lite"/>
    </source>
</evidence>
<dbReference type="PANTHER" id="PTHR30289:SF1">
    <property type="entry name" value="PEBP (PHOSPHATIDYLETHANOLAMINE-BINDING PROTEIN) FAMILY PROTEIN"/>
    <property type="match status" value="1"/>
</dbReference>
<protein>
    <recommendedName>
        <fullName evidence="5">YbhB/YbcL family Raf kinase inhibitor-like protein</fullName>
    </recommendedName>
</protein>
<feature type="region of interest" description="Disordered" evidence="2">
    <location>
        <begin position="75"/>
        <end position="95"/>
    </location>
</feature>
<evidence type="ECO:0000313" key="3">
    <source>
        <dbReference type="EMBL" id="SHK05962.1"/>
    </source>
</evidence>
<evidence type="ECO:0000256" key="1">
    <source>
        <dbReference type="ARBA" id="ARBA00007120"/>
    </source>
</evidence>
<evidence type="ECO:0008006" key="5">
    <source>
        <dbReference type="Google" id="ProtNLM"/>
    </source>
</evidence>
<dbReference type="AlphaFoldDB" id="A0A1M6PDK5"/>
<dbReference type="InterPro" id="IPR005247">
    <property type="entry name" value="YbhB_YbcL/LppC-like"/>
</dbReference>
<dbReference type="SUPFAM" id="SSF49777">
    <property type="entry name" value="PEBP-like"/>
    <property type="match status" value="1"/>
</dbReference>
<dbReference type="EMBL" id="FQZK01000013">
    <property type="protein sequence ID" value="SHK05962.1"/>
    <property type="molecule type" value="Genomic_DNA"/>
</dbReference>
<dbReference type="Pfam" id="PF01161">
    <property type="entry name" value="PBP"/>
    <property type="match status" value="1"/>
</dbReference>
<dbReference type="RefSeq" id="WP_073380941.1">
    <property type="nucleotide sequence ID" value="NZ_FQZK01000013.1"/>
</dbReference>
<dbReference type="InterPro" id="IPR008914">
    <property type="entry name" value="PEBP"/>
</dbReference>
<name>A0A1M6PDK5_9ACTN</name>
<dbReference type="PANTHER" id="PTHR30289">
    <property type="entry name" value="UNCHARACTERIZED PROTEIN YBCL-RELATED"/>
    <property type="match status" value="1"/>
</dbReference>